<evidence type="ECO:0000313" key="7">
    <source>
        <dbReference type="EMBL" id="SDF04212.1"/>
    </source>
</evidence>
<gene>
    <name evidence="7" type="ORF">SAMN05660686_00008</name>
</gene>
<dbReference type="GO" id="GO:0005524">
    <property type="term" value="F:ATP binding"/>
    <property type="evidence" value="ECO:0007669"/>
    <property type="project" value="UniProtKB-KW"/>
</dbReference>
<reference evidence="7 8" key="1">
    <citation type="submission" date="2016-10" db="EMBL/GenBank/DDBJ databases">
        <authorList>
            <person name="Varghese N."/>
            <person name="Submissions S."/>
        </authorList>
    </citation>
    <scope>NUCLEOTIDE SEQUENCE [LARGE SCALE GENOMIC DNA]</scope>
    <source>
        <strain evidence="7 8">DSM 18839</strain>
    </source>
</reference>
<comment type="caution">
    <text evidence="7">The sequence shown here is derived from an EMBL/GenBank/DDBJ whole genome shotgun (WGS) entry which is preliminary data.</text>
</comment>
<dbReference type="GO" id="GO:0006631">
    <property type="term" value="P:fatty acid metabolic process"/>
    <property type="evidence" value="ECO:0007669"/>
    <property type="project" value="TreeGrafter"/>
</dbReference>
<dbReference type="RefSeq" id="WP_028792956.1">
    <property type="nucleotide sequence ID" value="NZ_FNBW01000001.1"/>
</dbReference>
<dbReference type="SUPFAM" id="SSF56801">
    <property type="entry name" value="Acetyl-CoA synthetase-like"/>
    <property type="match status" value="1"/>
</dbReference>
<dbReference type="InterPro" id="IPR045310">
    <property type="entry name" value="Pcs60-like"/>
</dbReference>
<dbReference type="PANTHER" id="PTHR43201">
    <property type="entry name" value="ACYL-COA SYNTHETASE"/>
    <property type="match status" value="1"/>
</dbReference>
<dbReference type="Proteomes" id="UP000198615">
    <property type="component" value="Unassembled WGS sequence"/>
</dbReference>
<keyword evidence="8" id="KW-1185">Reference proteome</keyword>
<dbReference type="Pfam" id="PF13193">
    <property type="entry name" value="AMP-binding_C"/>
    <property type="match status" value="1"/>
</dbReference>
<evidence type="ECO:0000256" key="2">
    <source>
        <dbReference type="ARBA" id="ARBA00022598"/>
    </source>
</evidence>
<evidence type="ECO:0000259" key="6">
    <source>
        <dbReference type="Pfam" id="PF13193"/>
    </source>
</evidence>
<keyword evidence="3" id="KW-0547">Nucleotide-binding</keyword>
<keyword evidence="2 7" id="KW-0436">Ligase</keyword>
<sequence>MASPRSVYELLQQGAGSDPAIGAPGRGDLSYAGLRDLVEATGRALAGAGIGPGDRVGIVLANGPAMATCFLAVAAHATAAPLNPGYRADEFDFYISDLKAKAVIVAAGEDTPARAVAEKHGATVIDLTEDDSGPAGSFMLDVGGSLPDAAPPADPGDTALVLHTSGTTSRPKIVPLSGANLAASAGHIATSLALKRTDRCLNIMPLFHIHGLMAAVSASMRAGASVHCAPGFNALRVFQQFEEVRPTWYTAVPTMHQAILGRAARNREVIDGLKLRFIRSSSSSLPPQVMAELESVFGCPVIESYGMTEASHQMSSNPLPPADRKPGTVGIAAGPEIRLMDADGRFAAPGEAGEIVIRGPNVTAGYENNPKANAENFPDDPDGGARWFRTGDEGRLDADGYLSITGRLKEIINRGGEKIAPREVDEVLMDHDAVAQAVTFAVAHPKLGEEVGAAVVLGEGKSASEQELKEFVSARLADFKVPRKLVILDEIPKGATGKLQRIGLAKKLGLED</sequence>
<organism evidence="7 8">
    <name type="scientific">Thalassobaculum litoreum DSM 18839</name>
    <dbReference type="NCBI Taxonomy" id="1123362"/>
    <lineage>
        <taxon>Bacteria</taxon>
        <taxon>Pseudomonadati</taxon>
        <taxon>Pseudomonadota</taxon>
        <taxon>Alphaproteobacteria</taxon>
        <taxon>Rhodospirillales</taxon>
        <taxon>Thalassobaculaceae</taxon>
        <taxon>Thalassobaculum</taxon>
    </lineage>
</organism>
<protein>
    <submittedName>
        <fullName evidence="7">Acyl-CoA synthetase (AMP-forming)/AMP-acid ligase II</fullName>
    </submittedName>
</protein>
<comment type="similarity">
    <text evidence="1">Belongs to the ATP-dependent AMP-binding enzyme family.</text>
</comment>
<evidence type="ECO:0000313" key="8">
    <source>
        <dbReference type="Proteomes" id="UP000198615"/>
    </source>
</evidence>
<dbReference type="InterPro" id="IPR000873">
    <property type="entry name" value="AMP-dep_synth/lig_dom"/>
</dbReference>
<dbReference type="GO" id="GO:0031956">
    <property type="term" value="F:medium-chain fatty acid-CoA ligase activity"/>
    <property type="evidence" value="ECO:0007669"/>
    <property type="project" value="TreeGrafter"/>
</dbReference>
<dbReference type="PANTHER" id="PTHR43201:SF5">
    <property type="entry name" value="MEDIUM-CHAIN ACYL-COA LIGASE ACSF2, MITOCHONDRIAL"/>
    <property type="match status" value="1"/>
</dbReference>
<dbReference type="OrthoDB" id="9803968at2"/>
<dbReference type="AlphaFoldDB" id="A0A8G2BDS3"/>
<dbReference type="InterPro" id="IPR045851">
    <property type="entry name" value="AMP-bd_C_sf"/>
</dbReference>
<keyword evidence="4" id="KW-0067">ATP-binding</keyword>
<dbReference type="PROSITE" id="PS00455">
    <property type="entry name" value="AMP_BINDING"/>
    <property type="match status" value="1"/>
</dbReference>
<accession>A0A8G2BDS3</accession>
<evidence type="ECO:0000256" key="3">
    <source>
        <dbReference type="ARBA" id="ARBA00022741"/>
    </source>
</evidence>
<dbReference type="InterPro" id="IPR025110">
    <property type="entry name" value="AMP-bd_C"/>
</dbReference>
<name>A0A8G2BDS3_9PROT</name>
<dbReference type="Gene3D" id="3.40.50.12780">
    <property type="entry name" value="N-terminal domain of ligase-like"/>
    <property type="match status" value="1"/>
</dbReference>
<feature type="domain" description="AMP-binding enzyme C-terminal" evidence="6">
    <location>
        <begin position="423"/>
        <end position="498"/>
    </location>
</feature>
<evidence type="ECO:0000256" key="4">
    <source>
        <dbReference type="ARBA" id="ARBA00022840"/>
    </source>
</evidence>
<dbReference type="Gene3D" id="3.30.300.30">
    <property type="match status" value="1"/>
</dbReference>
<proteinExistence type="inferred from homology"/>
<dbReference type="Pfam" id="PF00501">
    <property type="entry name" value="AMP-binding"/>
    <property type="match status" value="1"/>
</dbReference>
<dbReference type="CDD" id="cd05926">
    <property type="entry name" value="FACL_fum10p_like"/>
    <property type="match status" value="1"/>
</dbReference>
<dbReference type="InterPro" id="IPR042099">
    <property type="entry name" value="ANL_N_sf"/>
</dbReference>
<dbReference type="InterPro" id="IPR020845">
    <property type="entry name" value="AMP-binding_CS"/>
</dbReference>
<evidence type="ECO:0000256" key="1">
    <source>
        <dbReference type="ARBA" id="ARBA00006432"/>
    </source>
</evidence>
<feature type="domain" description="AMP-dependent synthetase/ligase" evidence="5">
    <location>
        <begin position="25"/>
        <end position="366"/>
    </location>
</feature>
<dbReference type="EMBL" id="FNBW01000001">
    <property type="protein sequence ID" value="SDF04212.1"/>
    <property type="molecule type" value="Genomic_DNA"/>
</dbReference>
<evidence type="ECO:0000259" key="5">
    <source>
        <dbReference type="Pfam" id="PF00501"/>
    </source>
</evidence>